<dbReference type="SUPFAM" id="SSF53098">
    <property type="entry name" value="Ribonuclease H-like"/>
    <property type="match status" value="1"/>
</dbReference>
<dbReference type="InParanoid" id="A0A1C7N1A4"/>
<dbReference type="STRING" id="101091.A0A1C7N1A4"/>
<dbReference type="Gene3D" id="3.30.420.10">
    <property type="entry name" value="Ribonuclease H-like superfamily/Ribonuclease H"/>
    <property type="match status" value="1"/>
</dbReference>
<dbReference type="OrthoDB" id="10030726at2759"/>
<accession>A0A1C7N1A4</accession>
<gene>
    <name evidence="3" type="primary">pol_15</name>
    <name evidence="3" type="ORF">A0J61_10807</name>
</gene>
<comment type="caution">
    <text evidence="3">The sequence shown here is derived from an EMBL/GenBank/DDBJ whole genome shotgun (WGS) entry which is preliminary data.</text>
</comment>
<dbReference type="FunFam" id="3.30.420.10:FF:000032">
    <property type="entry name" value="Retrovirus-related Pol polyprotein from transposon 297-like Protein"/>
    <property type="match status" value="1"/>
</dbReference>
<feature type="domain" description="Integrase catalytic" evidence="2">
    <location>
        <begin position="29"/>
        <end position="187"/>
    </location>
</feature>
<dbReference type="PROSITE" id="PS50994">
    <property type="entry name" value="INTEGRASE"/>
    <property type="match status" value="1"/>
</dbReference>
<keyword evidence="4" id="KW-1185">Reference proteome</keyword>
<dbReference type="GO" id="GO:0005634">
    <property type="term" value="C:nucleus"/>
    <property type="evidence" value="ECO:0007669"/>
    <property type="project" value="UniProtKB-ARBA"/>
</dbReference>
<proteinExistence type="predicted"/>
<dbReference type="GO" id="GO:0003676">
    <property type="term" value="F:nucleic acid binding"/>
    <property type="evidence" value="ECO:0007669"/>
    <property type="project" value="InterPro"/>
</dbReference>
<dbReference type="PANTHER" id="PTHR37984:SF5">
    <property type="entry name" value="PROTEIN NYNRIN-LIKE"/>
    <property type="match status" value="1"/>
</dbReference>
<evidence type="ECO:0000256" key="1">
    <source>
        <dbReference type="SAM" id="MobiDB-lite"/>
    </source>
</evidence>
<evidence type="ECO:0000313" key="3">
    <source>
        <dbReference type="EMBL" id="OBZ81144.1"/>
    </source>
</evidence>
<protein>
    <submittedName>
        <fullName evidence="3">Pol polyprotein</fullName>
    </submittedName>
</protein>
<dbReference type="Pfam" id="PF00665">
    <property type="entry name" value="rve"/>
    <property type="match status" value="1"/>
</dbReference>
<dbReference type="Proteomes" id="UP000093000">
    <property type="component" value="Unassembled WGS sequence"/>
</dbReference>
<dbReference type="GO" id="GO:0015074">
    <property type="term" value="P:DNA integration"/>
    <property type="evidence" value="ECO:0007669"/>
    <property type="project" value="InterPro"/>
</dbReference>
<feature type="region of interest" description="Disordered" evidence="1">
    <location>
        <begin position="345"/>
        <end position="369"/>
    </location>
</feature>
<dbReference type="EMBL" id="LUGH01001408">
    <property type="protein sequence ID" value="OBZ81144.1"/>
    <property type="molecule type" value="Genomic_DNA"/>
</dbReference>
<dbReference type="AlphaFoldDB" id="A0A1C7N1A4"/>
<reference evidence="3 4" key="1">
    <citation type="submission" date="2016-03" db="EMBL/GenBank/DDBJ databases">
        <title>Choanephora cucurbitarum.</title>
        <authorList>
            <person name="Min B."/>
            <person name="Park H."/>
            <person name="Park J.-H."/>
            <person name="Shin H.-D."/>
            <person name="Choi I.-G."/>
        </authorList>
    </citation>
    <scope>NUCLEOTIDE SEQUENCE [LARGE SCALE GENOMIC DNA]</scope>
    <source>
        <strain evidence="3 4">KUS-F28377</strain>
    </source>
</reference>
<name>A0A1C7N1A4_9FUNG</name>
<dbReference type="InterPro" id="IPR050951">
    <property type="entry name" value="Retrovirus_Pol_polyprotein"/>
</dbReference>
<evidence type="ECO:0000313" key="4">
    <source>
        <dbReference type="Proteomes" id="UP000093000"/>
    </source>
</evidence>
<dbReference type="InterPro" id="IPR001584">
    <property type="entry name" value="Integrase_cat-core"/>
</dbReference>
<organism evidence="3 4">
    <name type="scientific">Choanephora cucurbitarum</name>
    <dbReference type="NCBI Taxonomy" id="101091"/>
    <lineage>
        <taxon>Eukaryota</taxon>
        <taxon>Fungi</taxon>
        <taxon>Fungi incertae sedis</taxon>
        <taxon>Mucoromycota</taxon>
        <taxon>Mucoromycotina</taxon>
        <taxon>Mucoromycetes</taxon>
        <taxon>Mucorales</taxon>
        <taxon>Mucorineae</taxon>
        <taxon>Choanephoraceae</taxon>
        <taxon>Choanephoroideae</taxon>
        <taxon>Choanephora</taxon>
    </lineage>
</organism>
<sequence length="369" mass="42790">MIKQDVSTCERCQTSGKEILQEPLHPIKPECDPFHMISMDIKHIACSRGNHKYIIVGIDYFTKWVEAEAVVLANSIEVATILLEEIISRHGTPAIILTDNGSPFINDLIRAIRKQFGIKHHRSSPYHPQSNGLVERFNRTVAQGLRMLPSPEKMDWHLYLPAFLFSYRCIKQASTGHSPFRMLYGRYARTPFENYLDQNSTSFRYPDESFEEQVLDKFQLIITALRRVHLSASDAIRKAQVHQMKQAVRRLIATKDKPPFLIGDMVLLYRENIAQDLSAKLEDRFDGPYYVHMVYDNSTYILKTPNGTVLHRRVHGNKLKIYKQPRIFFNPLLFEKQDGSTFRAFDQPTPEPSGSIQFKHFRPKPEQDN</sequence>
<dbReference type="InterPro" id="IPR036397">
    <property type="entry name" value="RNaseH_sf"/>
</dbReference>
<evidence type="ECO:0000259" key="2">
    <source>
        <dbReference type="PROSITE" id="PS50994"/>
    </source>
</evidence>
<dbReference type="InterPro" id="IPR012337">
    <property type="entry name" value="RNaseH-like_sf"/>
</dbReference>
<dbReference type="PANTHER" id="PTHR37984">
    <property type="entry name" value="PROTEIN CBG26694"/>
    <property type="match status" value="1"/>
</dbReference>